<dbReference type="AlphaFoldDB" id="A0A1V3WP11"/>
<organism evidence="1 2">
    <name type="scientific">Mycobacterium kansasii</name>
    <dbReference type="NCBI Taxonomy" id="1768"/>
    <lineage>
        <taxon>Bacteria</taxon>
        <taxon>Bacillati</taxon>
        <taxon>Actinomycetota</taxon>
        <taxon>Actinomycetes</taxon>
        <taxon>Mycobacteriales</taxon>
        <taxon>Mycobacteriaceae</taxon>
        <taxon>Mycobacterium</taxon>
    </lineage>
</organism>
<dbReference type="Proteomes" id="UP000189229">
    <property type="component" value="Unassembled WGS sequence"/>
</dbReference>
<comment type="caution">
    <text evidence="1">The sequence shown here is derived from an EMBL/GenBank/DDBJ whole genome shotgun (WGS) entry which is preliminary data.</text>
</comment>
<gene>
    <name evidence="1" type="ORF">BZL30_7235</name>
</gene>
<accession>A0A1V3WP11</accession>
<evidence type="ECO:0000313" key="2">
    <source>
        <dbReference type="Proteomes" id="UP000189229"/>
    </source>
</evidence>
<evidence type="ECO:0000313" key="1">
    <source>
        <dbReference type="EMBL" id="OOK68707.1"/>
    </source>
</evidence>
<protein>
    <submittedName>
        <fullName evidence="1">Uncharacterized protein</fullName>
    </submittedName>
</protein>
<sequence>MSTEVPSSTRLVRSPTAVIQDNENGACPPLWRQGWKWSLTVALSMP</sequence>
<name>A0A1V3WP11_MYCKA</name>
<reference evidence="1 2" key="1">
    <citation type="submission" date="2017-02" db="EMBL/GenBank/DDBJ databases">
        <title>Complete genome sequences of Mycobacterium kansasii strains isolated from rhesus macaques.</title>
        <authorList>
            <person name="Panda A."/>
            <person name="Nagaraj S."/>
            <person name="Zhao X."/>
            <person name="Tettelin H."/>
            <person name="Detolla L.J."/>
        </authorList>
    </citation>
    <scope>NUCLEOTIDE SEQUENCE [LARGE SCALE GENOMIC DNA]</scope>
    <source>
        <strain evidence="1 2">11-3813</strain>
    </source>
</reference>
<dbReference type="EMBL" id="MVBM01000007">
    <property type="protein sequence ID" value="OOK68707.1"/>
    <property type="molecule type" value="Genomic_DNA"/>
</dbReference>
<proteinExistence type="predicted"/>